<sequence>MYGVPESTLRDRTRGNVALDCTMGPARLFNLEEEKRLADHIIHMGNIGYGYPVTEVLRVAAGYAKSLGKTIAKDQLSKPWFYSFLKKHEELKL</sequence>
<accession>A0A9D4RFD2</accession>
<organism evidence="1 2">
    <name type="scientific">Dreissena polymorpha</name>
    <name type="common">Zebra mussel</name>
    <name type="synonym">Mytilus polymorpha</name>
    <dbReference type="NCBI Taxonomy" id="45954"/>
    <lineage>
        <taxon>Eukaryota</taxon>
        <taxon>Metazoa</taxon>
        <taxon>Spiralia</taxon>
        <taxon>Lophotrochozoa</taxon>
        <taxon>Mollusca</taxon>
        <taxon>Bivalvia</taxon>
        <taxon>Autobranchia</taxon>
        <taxon>Heteroconchia</taxon>
        <taxon>Euheterodonta</taxon>
        <taxon>Imparidentia</taxon>
        <taxon>Neoheterodontei</taxon>
        <taxon>Myida</taxon>
        <taxon>Dreissenoidea</taxon>
        <taxon>Dreissenidae</taxon>
        <taxon>Dreissena</taxon>
    </lineage>
</organism>
<evidence type="ECO:0000313" key="1">
    <source>
        <dbReference type="EMBL" id="KAH3866264.1"/>
    </source>
</evidence>
<dbReference type="Proteomes" id="UP000828390">
    <property type="component" value="Unassembled WGS sequence"/>
</dbReference>
<comment type="caution">
    <text evidence="1">The sequence shown here is derived from an EMBL/GenBank/DDBJ whole genome shotgun (WGS) entry which is preliminary data.</text>
</comment>
<reference evidence="1" key="1">
    <citation type="journal article" date="2019" name="bioRxiv">
        <title>The Genome of the Zebra Mussel, Dreissena polymorpha: A Resource for Invasive Species Research.</title>
        <authorList>
            <person name="McCartney M.A."/>
            <person name="Auch B."/>
            <person name="Kono T."/>
            <person name="Mallez S."/>
            <person name="Zhang Y."/>
            <person name="Obille A."/>
            <person name="Becker A."/>
            <person name="Abrahante J.E."/>
            <person name="Garbe J."/>
            <person name="Badalamenti J.P."/>
            <person name="Herman A."/>
            <person name="Mangelson H."/>
            <person name="Liachko I."/>
            <person name="Sullivan S."/>
            <person name="Sone E.D."/>
            <person name="Koren S."/>
            <person name="Silverstein K.A.T."/>
            <person name="Beckman K.B."/>
            <person name="Gohl D.M."/>
        </authorList>
    </citation>
    <scope>NUCLEOTIDE SEQUENCE</scope>
    <source>
        <strain evidence="1">Duluth1</strain>
        <tissue evidence="1">Whole animal</tissue>
    </source>
</reference>
<gene>
    <name evidence="1" type="ORF">DPMN_029323</name>
</gene>
<dbReference type="EMBL" id="JAIWYP010000002">
    <property type="protein sequence ID" value="KAH3866264.1"/>
    <property type="molecule type" value="Genomic_DNA"/>
</dbReference>
<evidence type="ECO:0000313" key="2">
    <source>
        <dbReference type="Proteomes" id="UP000828390"/>
    </source>
</evidence>
<evidence type="ECO:0008006" key="3">
    <source>
        <dbReference type="Google" id="ProtNLM"/>
    </source>
</evidence>
<name>A0A9D4RFD2_DREPO</name>
<keyword evidence="2" id="KW-1185">Reference proteome</keyword>
<reference evidence="1" key="2">
    <citation type="submission" date="2020-11" db="EMBL/GenBank/DDBJ databases">
        <authorList>
            <person name="McCartney M.A."/>
            <person name="Auch B."/>
            <person name="Kono T."/>
            <person name="Mallez S."/>
            <person name="Becker A."/>
            <person name="Gohl D.M."/>
            <person name="Silverstein K.A.T."/>
            <person name="Koren S."/>
            <person name="Bechman K.B."/>
            <person name="Herman A."/>
            <person name="Abrahante J.E."/>
            <person name="Garbe J."/>
        </authorList>
    </citation>
    <scope>NUCLEOTIDE SEQUENCE</scope>
    <source>
        <strain evidence="1">Duluth1</strain>
        <tissue evidence="1">Whole animal</tissue>
    </source>
</reference>
<proteinExistence type="predicted"/>
<protein>
    <recommendedName>
        <fullName evidence="3">HTH CENPB-type domain-containing protein</fullName>
    </recommendedName>
</protein>
<dbReference type="AlphaFoldDB" id="A0A9D4RFD2"/>